<dbReference type="InterPro" id="IPR035587">
    <property type="entry name" value="DUS-like_FMN-bd"/>
</dbReference>
<gene>
    <name evidence="8" type="ORF">NSJP_0514</name>
</gene>
<keyword evidence="9" id="KW-1185">Reference proteome</keyword>
<dbReference type="InterPro" id="IPR018517">
    <property type="entry name" value="tRNA_hU_synthase_CS"/>
</dbReference>
<evidence type="ECO:0000256" key="2">
    <source>
        <dbReference type="ARBA" id="ARBA00022630"/>
    </source>
</evidence>
<evidence type="ECO:0000256" key="1">
    <source>
        <dbReference type="ARBA" id="ARBA00001917"/>
    </source>
</evidence>
<evidence type="ECO:0000256" key="6">
    <source>
        <dbReference type="ARBA" id="ARBA00023002"/>
    </source>
</evidence>
<dbReference type="Gene3D" id="1.10.1200.80">
    <property type="entry name" value="Putative flavin oxidoreducatase, domain 2"/>
    <property type="match status" value="1"/>
</dbReference>
<evidence type="ECO:0000313" key="8">
    <source>
        <dbReference type="EMBL" id="SLM46686.1"/>
    </source>
</evidence>
<evidence type="ECO:0000256" key="5">
    <source>
        <dbReference type="ARBA" id="ARBA00022857"/>
    </source>
</evidence>
<feature type="domain" description="DUS-like FMN-binding" evidence="7">
    <location>
        <begin position="172"/>
        <end position="364"/>
    </location>
</feature>
<accession>A0A1W1I101</accession>
<dbReference type="Proteomes" id="UP000192042">
    <property type="component" value="Chromosome I"/>
</dbReference>
<dbReference type="GO" id="GO:0017150">
    <property type="term" value="F:tRNA dihydrouridine synthase activity"/>
    <property type="evidence" value="ECO:0007669"/>
    <property type="project" value="InterPro"/>
</dbReference>
<dbReference type="RefSeq" id="WP_080885325.1">
    <property type="nucleotide sequence ID" value="NZ_LT828648.1"/>
</dbReference>
<evidence type="ECO:0000256" key="3">
    <source>
        <dbReference type="ARBA" id="ARBA00022643"/>
    </source>
</evidence>
<dbReference type="OrthoDB" id="9764501at2"/>
<keyword evidence="3" id="KW-0288">FMN</keyword>
<keyword evidence="5" id="KW-0521">NADP</keyword>
<protein>
    <submittedName>
        <fullName evidence="8">tRNA-dihydrouridine synthase</fullName>
        <ecNumber evidence="8">1.-.-.-</ecNumber>
    </submittedName>
</protein>
<evidence type="ECO:0000256" key="4">
    <source>
        <dbReference type="ARBA" id="ARBA00022694"/>
    </source>
</evidence>
<keyword evidence="4" id="KW-0819">tRNA processing</keyword>
<proteinExistence type="predicted"/>
<reference evidence="8 9" key="1">
    <citation type="submission" date="2017-03" db="EMBL/GenBank/DDBJ databases">
        <authorList>
            <person name="Afonso C.L."/>
            <person name="Miller P.J."/>
            <person name="Scott M.A."/>
            <person name="Spackman E."/>
            <person name="Goraichik I."/>
            <person name="Dimitrov K.M."/>
            <person name="Suarez D.L."/>
            <person name="Swayne D.E."/>
        </authorList>
    </citation>
    <scope>NUCLEOTIDE SEQUENCE [LARGE SCALE GENOMIC DNA]</scope>
    <source>
        <strain evidence="8">Genome sequencing of Nitrospira japonica strain NJ11</strain>
    </source>
</reference>
<dbReference type="Gene3D" id="3.20.20.70">
    <property type="entry name" value="Aldolase class I"/>
    <property type="match status" value="1"/>
</dbReference>
<evidence type="ECO:0000313" key="9">
    <source>
        <dbReference type="Proteomes" id="UP000192042"/>
    </source>
</evidence>
<dbReference type="GO" id="GO:0050660">
    <property type="term" value="F:flavin adenine dinucleotide binding"/>
    <property type="evidence" value="ECO:0007669"/>
    <property type="project" value="InterPro"/>
</dbReference>
<dbReference type="PROSITE" id="PS01136">
    <property type="entry name" value="UPF0034"/>
    <property type="match status" value="1"/>
</dbReference>
<dbReference type="InterPro" id="IPR024036">
    <property type="entry name" value="tRNA-dHydroUridine_Synthase_C"/>
</dbReference>
<dbReference type="SUPFAM" id="SSF51395">
    <property type="entry name" value="FMN-linked oxidoreductases"/>
    <property type="match status" value="1"/>
</dbReference>
<comment type="cofactor">
    <cofactor evidence="1">
        <name>FMN</name>
        <dbReference type="ChEBI" id="CHEBI:58210"/>
    </cofactor>
</comment>
<dbReference type="KEGG" id="nja:NSJP_0514"/>
<sequence length="397" mass="43618">MSFWLSLPRPILGLSPMDGVTDAAFRHMVASHGKPDVLYTEFTHVHDVCRGPEFLLDSLMYGELERPIVAQLYGKDPELFYQAAHAICELGFDGLDINMGCPSRNVASSGSGAGLIKTPDLARQVMRAARRGIEDWAAGQSLESAGIKSARAEIIRRLSDRCRSASTIHRRTIPLSVKTRLGYDAVIVDRWIEHLLLERPAVISLHGRTLQQMYRGQADWHAIARAAEVVRGTDTLLFGNGDVHSLAEAACRVRETGVDGVLIGRGALGAPWLFRDKEAVRRASLVAGLDPQPAPQLWTPPFSVRFDLMLEHASWFERQWGADRFRNMRKHLGWYCKGFPGAAALRAAMFQVSSLADVKAALAAHLDRASAVRSAGVEVLTDDTEVEEAVSLASRCG</sequence>
<dbReference type="Pfam" id="PF01207">
    <property type="entry name" value="Dus"/>
    <property type="match status" value="1"/>
</dbReference>
<dbReference type="EC" id="1.-.-.-" evidence="8"/>
<dbReference type="PANTHER" id="PTHR45846">
    <property type="entry name" value="TRNA-DIHYDROURIDINE(47) SYNTHASE [NAD(P)(+)]-LIKE"/>
    <property type="match status" value="1"/>
</dbReference>
<organism evidence="8 9">
    <name type="scientific">Nitrospira japonica</name>
    <dbReference type="NCBI Taxonomy" id="1325564"/>
    <lineage>
        <taxon>Bacteria</taxon>
        <taxon>Pseudomonadati</taxon>
        <taxon>Nitrospirota</taxon>
        <taxon>Nitrospiria</taxon>
        <taxon>Nitrospirales</taxon>
        <taxon>Nitrospiraceae</taxon>
        <taxon>Nitrospira</taxon>
    </lineage>
</organism>
<keyword evidence="2" id="KW-0285">Flavoprotein</keyword>
<dbReference type="PANTHER" id="PTHR45846:SF1">
    <property type="entry name" value="TRNA-DIHYDROURIDINE(47) SYNTHASE [NAD(P)(+)]-LIKE"/>
    <property type="match status" value="1"/>
</dbReference>
<name>A0A1W1I101_9BACT</name>
<dbReference type="InterPro" id="IPR013785">
    <property type="entry name" value="Aldolase_TIM"/>
</dbReference>
<dbReference type="AlphaFoldDB" id="A0A1W1I101"/>
<dbReference type="EMBL" id="LT828648">
    <property type="protein sequence ID" value="SLM46686.1"/>
    <property type="molecule type" value="Genomic_DNA"/>
</dbReference>
<dbReference type="CDD" id="cd02801">
    <property type="entry name" value="DUS_like_FMN"/>
    <property type="match status" value="1"/>
</dbReference>
<dbReference type="STRING" id="1325564.NSJP_0514"/>
<keyword evidence="6 8" id="KW-0560">Oxidoreductase</keyword>
<dbReference type="GO" id="GO:0003723">
    <property type="term" value="F:RNA binding"/>
    <property type="evidence" value="ECO:0007669"/>
    <property type="project" value="TreeGrafter"/>
</dbReference>
<evidence type="ECO:0000259" key="7">
    <source>
        <dbReference type="Pfam" id="PF01207"/>
    </source>
</evidence>